<feature type="compositionally biased region" description="Low complexity" evidence="1">
    <location>
        <begin position="647"/>
        <end position="662"/>
    </location>
</feature>
<accession>A0ABD3Q8X8</accession>
<name>A0ABD3Q8X8_9STRA</name>
<evidence type="ECO:0000313" key="3">
    <source>
        <dbReference type="Proteomes" id="UP001530315"/>
    </source>
</evidence>
<keyword evidence="3" id="KW-1185">Reference proteome</keyword>
<evidence type="ECO:0000256" key="1">
    <source>
        <dbReference type="SAM" id="MobiDB-lite"/>
    </source>
</evidence>
<protein>
    <submittedName>
        <fullName evidence="2">Uncharacterized protein</fullName>
    </submittedName>
</protein>
<evidence type="ECO:0000313" key="2">
    <source>
        <dbReference type="EMBL" id="KAL3796630.1"/>
    </source>
</evidence>
<proteinExistence type="predicted"/>
<comment type="caution">
    <text evidence="2">The sequence shown here is derived from an EMBL/GenBank/DDBJ whole genome shotgun (WGS) entry which is preliminary data.</text>
</comment>
<sequence length="708" mass="74827">MRPFAPKVELTVWHSHPPLWKTLSKWISFAISKDKQTKRARFQTLQMTRPSQHTPDGRVQLTTLLPIMLPLMSGLAFSQADFVNNVINSASVEGCRGDLPNNANLNNLYDGIVSDYACISNKPTDPAHFFVDSVGASLVTGLRVYSSSSSVEIGGDPTSYIVEGLADKGSWVIIASGPFDEEWTIGGIDRHPTDRNANDTAIISSFAAGDPDLSYREAIFGNTDQYSRYRVTFPTTTGYDPTHPQGEYLLRLSELELMGSLSKITTMSRRLDENKTSPTYSVRQLPSPTSQPTASPTSQPTAAPSNQSNATPTSQPTPIPTSQPTAKPTRQPNSPTFSPTESPAGLGAGDPTLSPSLRPTLSPDGAIEPTLSPSLRPTLSPDGAMEPTLSPSLRPTLSPDGAIEPTLSPSLSPTRSPNEFSLDPTLSPTLSPGGFSLGPTLEPTLAPSPDGLSLEPTLAPAPDGLSLEPTLAPAPDGLSLEPTLAPAPDGLSLEPTLAPSPDGLLNEPTLVPAPSPDGLSIEPTLAPSPDGLSKGPMPTTKQPAIASPGKPVMEDNNDWAEEDILSYNTELYVPGKSGKAGSNDLDSKAGKSLEIVYVVKPKANKAKKDQSAKPNDNITVVIVEPTNTSGSYAKAGKIAKNSKKKLGGSSSAIAKNSSGSLSLPRKKVSAALKRSGSIDVDALLRQNPPPSVPTLQCLFTNRHKQQYH</sequence>
<organism evidence="2 3">
    <name type="scientific">Stephanodiscus triporus</name>
    <dbReference type="NCBI Taxonomy" id="2934178"/>
    <lineage>
        <taxon>Eukaryota</taxon>
        <taxon>Sar</taxon>
        <taxon>Stramenopiles</taxon>
        <taxon>Ochrophyta</taxon>
        <taxon>Bacillariophyta</taxon>
        <taxon>Coscinodiscophyceae</taxon>
        <taxon>Thalassiosirophycidae</taxon>
        <taxon>Stephanodiscales</taxon>
        <taxon>Stephanodiscaceae</taxon>
        <taxon>Stephanodiscus</taxon>
    </lineage>
</organism>
<dbReference type="Proteomes" id="UP001530315">
    <property type="component" value="Unassembled WGS sequence"/>
</dbReference>
<feature type="region of interest" description="Disordered" evidence="1">
    <location>
        <begin position="268"/>
        <end position="556"/>
    </location>
</feature>
<dbReference type="AlphaFoldDB" id="A0ABD3Q8X8"/>
<feature type="compositionally biased region" description="Polar residues" evidence="1">
    <location>
        <begin position="326"/>
        <end position="341"/>
    </location>
</feature>
<feature type="region of interest" description="Disordered" evidence="1">
    <location>
        <begin position="639"/>
        <end position="665"/>
    </location>
</feature>
<feature type="compositionally biased region" description="Low complexity" evidence="1">
    <location>
        <begin position="405"/>
        <end position="417"/>
    </location>
</feature>
<gene>
    <name evidence="2" type="ORF">ACHAW5_004041</name>
</gene>
<reference evidence="2 3" key="1">
    <citation type="submission" date="2024-10" db="EMBL/GenBank/DDBJ databases">
        <title>Updated reference genomes for cyclostephanoid diatoms.</title>
        <authorList>
            <person name="Roberts W.R."/>
            <person name="Alverson A.J."/>
        </authorList>
    </citation>
    <scope>NUCLEOTIDE SEQUENCE [LARGE SCALE GENOMIC DNA]</scope>
    <source>
        <strain evidence="2 3">AJA276-08</strain>
    </source>
</reference>
<dbReference type="EMBL" id="JALLAZ020000381">
    <property type="protein sequence ID" value="KAL3796630.1"/>
    <property type="molecule type" value="Genomic_DNA"/>
</dbReference>
<feature type="compositionally biased region" description="Low complexity" evidence="1">
    <location>
        <begin position="286"/>
        <end position="314"/>
    </location>
</feature>